<keyword evidence="3" id="KW-1185">Reference proteome</keyword>
<gene>
    <name evidence="2" type="ORF">NIES46_36080</name>
</gene>
<dbReference type="RefSeq" id="WP_006617186.1">
    <property type="nucleotide sequence ID" value="NZ_BIMW01000138.1"/>
</dbReference>
<keyword evidence="1" id="KW-0472">Membrane</keyword>
<reference evidence="2 3" key="1">
    <citation type="journal article" date="2019" name="J Genomics">
        <title>The Draft Genome of a Hydrogen-producing Cyanobacterium, Arthrospira platensis NIES-46.</title>
        <authorList>
            <person name="Suzuki S."/>
            <person name="Yamaguchi H."/>
            <person name="Kawachi M."/>
        </authorList>
    </citation>
    <scope>NUCLEOTIDE SEQUENCE [LARGE SCALE GENOMIC DNA]</scope>
    <source>
        <strain evidence="2 3">NIES-46</strain>
    </source>
</reference>
<feature type="transmembrane region" description="Helical" evidence="1">
    <location>
        <begin position="35"/>
        <end position="52"/>
    </location>
</feature>
<proteinExistence type="predicted"/>
<dbReference type="Proteomes" id="UP000326169">
    <property type="component" value="Unassembled WGS sequence"/>
</dbReference>
<keyword evidence="1" id="KW-0812">Transmembrane</keyword>
<keyword evidence="1" id="KW-1133">Transmembrane helix</keyword>
<evidence type="ECO:0000313" key="2">
    <source>
        <dbReference type="EMBL" id="GCE95542.1"/>
    </source>
</evidence>
<dbReference type="GeneID" id="301684387"/>
<protein>
    <submittedName>
        <fullName evidence="2">Uncharacterized protein</fullName>
    </submittedName>
</protein>
<evidence type="ECO:0000313" key="3">
    <source>
        <dbReference type="Proteomes" id="UP000326169"/>
    </source>
</evidence>
<evidence type="ECO:0000256" key="1">
    <source>
        <dbReference type="SAM" id="Phobius"/>
    </source>
</evidence>
<sequence length="168" mass="18725">MYTLHQINLKYRRSPLAKLLGNKGIYQPWDFGNLFRSYVLCLVLLVLIVFGFPEPSHAERIAVDVEVEQTKYNNESWDILNGAPDLAICLYNERLGTVCLPDGSTPDDIGNPNCPNSYLCRFSVSAPPNAEFKVSVVDVDVMFNDLIGAGWCHQGITCEIGQAKVTIK</sequence>
<name>A0A5M3TA68_LIMPL</name>
<comment type="caution">
    <text evidence="2">The sequence shown here is derived from an EMBL/GenBank/DDBJ whole genome shotgun (WGS) entry which is preliminary data.</text>
</comment>
<organism evidence="2 3">
    <name type="scientific">Limnospira platensis NIES-46</name>
    <dbReference type="NCBI Taxonomy" id="1236695"/>
    <lineage>
        <taxon>Bacteria</taxon>
        <taxon>Bacillati</taxon>
        <taxon>Cyanobacteriota</taxon>
        <taxon>Cyanophyceae</taxon>
        <taxon>Oscillatoriophycideae</taxon>
        <taxon>Oscillatoriales</taxon>
        <taxon>Sirenicapillariaceae</taxon>
        <taxon>Limnospira</taxon>
    </lineage>
</organism>
<accession>A0A5M3TA68</accession>
<dbReference type="EMBL" id="BIMW01000138">
    <property type="protein sequence ID" value="GCE95542.1"/>
    <property type="molecule type" value="Genomic_DNA"/>
</dbReference>